<keyword evidence="2" id="KW-0268">Exocytosis</keyword>
<dbReference type="EnsemblPlants" id="Pp3c1_37860V3.1">
    <property type="protein sequence ID" value="Pp3c1_37860V3.1"/>
    <property type="gene ID" value="Pp3c1_37860"/>
</dbReference>
<dbReference type="GO" id="GO:0005737">
    <property type="term" value="C:cytoplasm"/>
    <property type="evidence" value="ECO:0000318"/>
    <property type="project" value="GO_Central"/>
</dbReference>
<reference evidence="3 5" key="2">
    <citation type="journal article" date="2018" name="Plant J.">
        <title>The Physcomitrella patens chromosome-scale assembly reveals moss genome structure and evolution.</title>
        <authorList>
            <person name="Lang D."/>
            <person name="Ullrich K.K."/>
            <person name="Murat F."/>
            <person name="Fuchs J."/>
            <person name="Jenkins J."/>
            <person name="Haas F.B."/>
            <person name="Piednoel M."/>
            <person name="Gundlach H."/>
            <person name="Van Bel M."/>
            <person name="Meyberg R."/>
            <person name="Vives C."/>
            <person name="Morata J."/>
            <person name="Symeonidi A."/>
            <person name="Hiss M."/>
            <person name="Muchero W."/>
            <person name="Kamisugi Y."/>
            <person name="Saleh O."/>
            <person name="Blanc G."/>
            <person name="Decker E.L."/>
            <person name="van Gessel N."/>
            <person name="Grimwood J."/>
            <person name="Hayes R.D."/>
            <person name="Graham S.W."/>
            <person name="Gunter L.E."/>
            <person name="McDaniel S.F."/>
            <person name="Hoernstein S.N.W."/>
            <person name="Larsson A."/>
            <person name="Li F.W."/>
            <person name="Perroud P.F."/>
            <person name="Phillips J."/>
            <person name="Ranjan P."/>
            <person name="Rokshar D.S."/>
            <person name="Rothfels C.J."/>
            <person name="Schneider L."/>
            <person name="Shu S."/>
            <person name="Stevenson D.W."/>
            <person name="Thummler F."/>
            <person name="Tillich M."/>
            <person name="Villarreal Aguilar J.C."/>
            <person name="Widiez T."/>
            <person name="Wong G.K."/>
            <person name="Wymore A."/>
            <person name="Zhang Y."/>
            <person name="Zimmer A.D."/>
            <person name="Quatrano R.S."/>
            <person name="Mayer K.F.X."/>
            <person name="Goodstein D."/>
            <person name="Casacuberta J.M."/>
            <person name="Vandepoele K."/>
            <person name="Reski R."/>
            <person name="Cuming A.C."/>
            <person name="Tuskan G.A."/>
            <person name="Maumus F."/>
            <person name="Salse J."/>
            <person name="Schmutz J."/>
            <person name="Rensing S.A."/>
        </authorList>
    </citation>
    <scope>NUCLEOTIDE SEQUENCE [LARGE SCALE GENOMIC DNA]</scope>
    <source>
        <strain evidence="4 5">cv. Gransden 2004</strain>
    </source>
</reference>
<dbReference type="AlphaFoldDB" id="A0A2K1LBD1"/>
<comment type="similarity">
    <text evidence="1">Belongs to the WD repeat L(2)GL family.</text>
</comment>
<dbReference type="Gramene" id="Pp3c1_37860V3.1">
    <property type="protein sequence ID" value="Pp3c1_37860V3.1"/>
    <property type="gene ID" value="Pp3c1_37860"/>
</dbReference>
<protein>
    <submittedName>
        <fullName evidence="3 4">Uncharacterized protein</fullName>
    </submittedName>
</protein>
<dbReference type="InParanoid" id="A0A2K1LBD1"/>
<evidence type="ECO:0000256" key="2">
    <source>
        <dbReference type="ARBA" id="ARBA00022483"/>
    </source>
</evidence>
<reference evidence="4" key="3">
    <citation type="submission" date="2020-12" db="UniProtKB">
        <authorList>
            <consortium name="EnsemblPlants"/>
        </authorList>
    </citation>
    <scope>IDENTIFICATION</scope>
</reference>
<dbReference type="GO" id="GO:0005886">
    <property type="term" value="C:plasma membrane"/>
    <property type="evidence" value="ECO:0000318"/>
    <property type="project" value="GO_Central"/>
</dbReference>
<accession>A0A2K1LBD1</accession>
<dbReference type="GO" id="GO:0005096">
    <property type="term" value="F:GTPase activator activity"/>
    <property type="evidence" value="ECO:0000318"/>
    <property type="project" value="GO_Central"/>
</dbReference>
<dbReference type="Gene3D" id="2.130.10.10">
    <property type="entry name" value="YVTN repeat-like/Quinoprotein amine dehydrogenase"/>
    <property type="match status" value="1"/>
</dbReference>
<gene>
    <name evidence="3" type="ORF">PHYPA_001757</name>
</gene>
<evidence type="ECO:0000313" key="5">
    <source>
        <dbReference type="Proteomes" id="UP000006727"/>
    </source>
</evidence>
<proteinExistence type="inferred from homology"/>
<dbReference type="InterPro" id="IPR001680">
    <property type="entry name" value="WD40_rpt"/>
</dbReference>
<dbReference type="GO" id="GO:0006887">
    <property type="term" value="P:exocytosis"/>
    <property type="evidence" value="ECO:0000318"/>
    <property type="project" value="GO_Central"/>
</dbReference>
<organism evidence="3">
    <name type="scientific">Physcomitrium patens</name>
    <name type="common">Spreading-leaved earth moss</name>
    <name type="synonym">Physcomitrella patens</name>
    <dbReference type="NCBI Taxonomy" id="3218"/>
    <lineage>
        <taxon>Eukaryota</taxon>
        <taxon>Viridiplantae</taxon>
        <taxon>Streptophyta</taxon>
        <taxon>Embryophyta</taxon>
        <taxon>Bryophyta</taxon>
        <taxon>Bryophytina</taxon>
        <taxon>Bryopsida</taxon>
        <taxon>Funariidae</taxon>
        <taxon>Funariales</taxon>
        <taxon>Funariaceae</taxon>
        <taxon>Physcomitrium</taxon>
    </lineage>
</organism>
<keyword evidence="5" id="KW-1185">Reference proteome</keyword>
<dbReference type="GO" id="GO:0045159">
    <property type="term" value="F:myosin II binding"/>
    <property type="evidence" value="ECO:0000318"/>
    <property type="project" value="GO_Central"/>
</dbReference>
<dbReference type="InterPro" id="IPR036322">
    <property type="entry name" value="WD40_repeat_dom_sf"/>
</dbReference>
<dbReference type="PaxDb" id="3218-PP1S147_27V6.1"/>
<dbReference type="SUPFAM" id="SSF50978">
    <property type="entry name" value="WD40 repeat-like"/>
    <property type="match status" value="1"/>
</dbReference>
<dbReference type="PANTHER" id="PTHR10241:SF25">
    <property type="entry name" value="TOMOSYN, ISOFORM C"/>
    <property type="match status" value="1"/>
</dbReference>
<dbReference type="GO" id="GO:0019905">
    <property type="term" value="F:syntaxin binding"/>
    <property type="evidence" value="ECO:0000318"/>
    <property type="project" value="GO_Central"/>
</dbReference>
<name>A0A2K1LBD1_PHYPA</name>
<dbReference type="Proteomes" id="UP000006727">
    <property type="component" value="Chromosome 1"/>
</dbReference>
<reference evidence="3 5" key="1">
    <citation type="journal article" date="2008" name="Science">
        <title>The Physcomitrella genome reveals evolutionary insights into the conquest of land by plants.</title>
        <authorList>
            <person name="Rensing S."/>
            <person name="Lang D."/>
            <person name="Zimmer A."/>
            <person name="Terry A."/>
            <person name="Salamov A."/>
            <person name="Shapiro H."/>
            <person name="Nishiyama T."/>
            <person name="Perroud P.-F."/>
            <person name="Lindquist E."/>
            <person name="Kamisugi Y."/>
            <person name="Tanahashi T."/>
            <person name="Sakakibara K."/>
            <person name="Fujita T."/>
            <person name="Oishi K."/>
            <person name="Shin-I T."/>
            <person name="Kuroki Y."/>
            <person name="Toyoda A."/>
            <person name="Suzuki Y."/>
            <person name="Hashimoto A."/>
            <person name="Yamaguchi K."/>
            <person name="Sugano A."/>
            <person name="Kohara Y."/>
            <person name="Fujiyama A."/>
            <person name="Anterola A."/>
            <person name="Aoki S."/>
            <person name="Ashton N."/>
            <person name="Barbazuk W.B."/>
            <person name="Barker E."/>
            <person name="Bennetzen J."/>
            <person name="Bezanilla M."/>
            <person name="Blankenship R."/>
            <person name="Cho S.H."/>
            <person name="Dutcher S."/>
            <person name="Estelle M."/>
            <person name="Fawcett J.A."/>
            <person name="Gundlach H."/>
            <person name="Hanada K."/>
            <person name="Heyl A."/>
            <person name="Hicks K.A."/>
            <person name="Hugh J."/>
            <person name="Lohr M."/>
            <person name="Mayer K."/>
            <person name="Melkozernov A."/>
            <person name="Murata T."/>
            <person name="Nelson D."/>
            <person name="Pils B."/>
            <person name="Prigge M."/>
            <person name="Reiss B."/>
            <person name="Renner T."/>
            <person name="Rombauts S."/>
            <person name="Rushton P."/>
            <person name="Sanderfoot A."/>
            <person name="Schween G."/>
            <person name="Shiu S.-H."/>
            <person name="Stueber K."/>
            <person name="Theodoulou F.L."/>
            <person name="Tu H."/>
            <person name="Van de Peer Y."/>
            <person name="Verrier P.J."/>
            <person name="Waters E."/>
            <person name="Wood A."/>
            <person name="Yang L."/>
            <person name="Cove D."/>
            <person name="Cuming A."/>
            <person name="Hasebe M."/>
            <person name="Lucas S."/>
            <person name="Mishler D.B."/>
            <person name="Reski R."/>
            <person name="Grigoriev I."/>
            <person name="Quatrano R.S."/>
            <person name="Boore J.L."/>
        </authorList>
    </citation>
    <scope>NUCLEOTIDE SEQUENCE [LARGE SCALE GENOMIC DNA]</scope>
    <source>
        <strain evidence="4 5">cv. Gransden 2004</strain>
    </source>
</reference>
<dbReference type="SMART" id="SM00320">
    <property type="entry name" value="WD40"/>
    <property type="match status" value="3"/>
</dbReference>
<evidence type="ECO:0000313" key="4">
    <source>
        <dbReference type="EnsemblPlants" id="Pp3c1_37860V3.1"/>
    </source>
</evidence>
<dbReference type="GO" id="GO:0006893">
    <property type="term" value="P:Golgi to plasma membrane transport"/>
    <property type="evidence" value="ECO:0000318"/>
    <property type="project" value="GO_Central"/>
</dbReference>
<evidence type="ECO:0000313" key="3">
    <source>
        <dbReference type="EMBL" id="PNR63332.1"/>
    </source>
</evidence>
<dbReference type="PANTHER" id="PTHR10241">
    <property type="entry name" value="LETHAL 2 GIANT LARVAE PROTEIN"/>
    <property type="match status" value="1"/>
</dbReference>
<dbReference type="EMBL" id="ABEU02000001">
    <property type="protein sequence ID" value="PNR63332.1"/>
    <property type="molecule type" value="Genomic_DNA"/>
</dbReference>
<evidence type="ECO:0000256" key="1">
    <source>
        <dbReference type="ARBA" id="ARBA00008070"/>
    </source>
</evidence>
<dbReference type="STRING" id="3218.A0A2K1LBD1"/>
<sequence>MNCSLIESDLPPRYIGNEFGTVSVVQFSKLQRKLSELPYAIPASVTLGWLLFMKMPCWYFGTFTRKKSLVCVEEQKQREILAENFISMHEQAELPVGQPQIPCPKAVSDEEDEEKEICAACWTCGNTLCTGYIDGDVWIWSIPSVTTDDSGISCPFISGEPLRKLDTLPGKSTRMPIFVMAWSGDLRASKSGGRLYLVGGREVGSPEVLTVLPLDGNTNSAKLPRLELLLHGPFRDLALLPNPGGASIAALVVLTSPGQLHLYDEAGIASCFSSQNESGSSSSLVPVTWPAPLPSTTAIKFALLPQQSAAYSILPQDWPHTILITGLKRGQVQMWDTSTSTLQLLQVAEIQTGIEASPVSALAFCPFLQNLAVGNEQGKVSLHSFSVESREINCCFINSINSSQGSVSRLKAVPGFQCTLVLSVHQSEICSLTIASKLRRLATGDVAGVVSLSFRFDKSYLVSAWTVEYVVWYCNLDQELLAT</sequence>
<dbReference type="InterPro" id="IPR015943">
    <property type="entry name" value="WD40/YVTN_repeat-like_dom_sf"/>
</dbReference>